<accession>A0A9J7BVZ9</accession>
<name>A0A9J7BVZ9_9BACT</name>
<evidence type="ECO:0000313" key="3">
    <source>
        <dbReference type="Proteomes" id="UP001059380"/>
    </source>
</evidence>
<dbReference type="AlphaFoldDB" id="A0A9J7BVZ9"/>
<gene>
    <name evidence="2" type="ORF">MOP44_12295</name>
</gene>
<feature type="transmembrane region" description="Helical" evidence="1">
    <location>
        <begin position="39"/>
        <end position="58"/>
    </location>
</feature>
<keyword evidence="1" id="KW-1133">Transmembrane helix</keyword>
<keyword evidence="1" id="KW-0812">Transmembrane</keyword>
<proteinExistence type="predicted"/>
<dbReference type="RefSeq" id="WP_260796334.1">
    <property type="nucleotide sequence ID" value="NZ_CP093313.1"/>
</dbReference>
<keyword evidence="1" id="KW-0472">Membrane</keyword>
<dbReference type="Proteomes" id="UP001059380">
    <property type="component" value="Chromosome"/>
</dbReference>
<reference evidence="2" key="1">
    <citation type="submission" date="2021-04" db="EMBL/GenBank/DDBJ databases">
        <title>Phylogenetic analysis of Acidobacteriaceae.</title>
        <authorList>
            <person name="Qiu L."/>
            <person name="Zhang Q."/>
        </authorList>
    </citation>
    <scope>NUCLEOTIDE SEQUENCE</scope>
    <source>
        <strain evidence="2">DSM 25168</strain>
    </source>
</reference>
<protein>
    <submittedName>
        <fullName evidence="2">Uncharacterized protein</fullName>
    </submittedName>
</protein>
<evidence type="ECO:0000256" key="1">
    <source>
        <dbReference type="SAM" id="Phobius"/>
    </source>
</evidence>
<dbReference type="KEGG" id="orp:MOP44_12295"/>
<evidence type="ECO:0000313" key="2">
    <source>
        <dbReference type="EMBL" id="UWZ86697.1"/>
    </source>
</evidence>
<organism evidence="2 3">
    <name type="scientific">Occallatibacter riparius</name>
    <dbReference type="NCBI Taxonomy" id="1002689"/>
    <lineage>
        <taxon>Bacteria</taxon>
        <taxon>Pseudomonadati</taxon>
        <taxon>Acidobacteriota</taxon>
        <taxon>Terriglobia</taxon>
        <taxon>Terriglobales</taxon>
        <taxon>Acidobacteriaceae</taxon>
        <taxon>Occallatibacter</taxon>
    </lineage>
</organism>
<dbReference type="EMBL" id="CP093313">
    <property type="protein sequence ID" value="UWZ86697.1"/>
    <property type="molecule type" value="Genomic_DNA"/>
</dbReference>
<keyword evidence="3" id="KW-1185">Reference proteome</keyword>
<sequence length="79" mass="8845">MPFIRTPVVALLIAAGAFFLAMGLDVPIPYIAWHAVPTRDISIGLVLICAGIAVSRFWTPRQDESELVAEWKRSRKHEE</sequence>